<comment type="caution">
    <text evidence="2">The sequence shown here is derived from an EMBL/GenBank/DDBJ whole genome shotgun (WGS) entry which is preliminary data.</text>
</comment>
<dbReference type="EMBL" id="JBBWRZ010000002">
    <property type="protein sequence ID" value="KAK8244320.1"/>
    <property type="molecule type" value="Genomic_DNA"/>
</dbReference>
<feature type="compositionally biased region" description="Low complexity" evidence="1">
    <location>
        <begin position="58"/>
        <end position="67"/>
    </location>
</feature>
<name>A0ABR1Z0N1_9PEZI</name>
<dbReference type="PANTHER" id="PTHR37540:SF5">
    <property type="entry name" value="TRANSCRIPTION FACTOR DOMAIN-CONTAINING PROTEIN"/>
    <property type="match status" value="1"/>
</dbReference>
<reference evidence="2 3" key="1">
    <citation type="submission" date="2024-04" db="EMBL/GenBank/DDBJ databases">
        <title>Phyllosticta paracitricarpa is synonymous to the EU quarantine fungus P. citricarpa based on phylogenomic analyses.</title>
        <authorList>
            <consortium name="Lawrence Berkeley National Laboratory"/>
            <person name="Van Ingen-Buijs V.A."/>
            <person name="Van Westerhoven A.C."/>
            <person name="Haridas S."/>
            <person name="Skiadas P."/>
            <person name="Martin F."/>
            <person name="Groenewald J.Z."/>
            <person name="Crous P.W."/>
            <person name="Seidl M.F."/>
        </authorList>
    </citation>
    <scope>NUCLEOTIDE SEQUENCE [LARGE SCALE GENOMIC DNA]</scope>
    <source>
        <strain evidence="2 3">CBS 123374</strain>
    </source>
</reference>
<accession>A0ABR1Z0N1</accession>
<sequence>MSDFQFLTTSNPEDFKKGRFLKQIRSHAMLNVKQREQKHNTDPIVVLRPTQHKRTDSSTRPSRSSRSAQGVKVRKFVAQDPATGKRKRKVLNAEEQEQKERSKAVALSPGSQENFFARYVDAVQYTSGLRKNGVGLDPLSSMPEFSNPKISVWELKRRFDPLFVSDGMKKGWYPAMDGSPSAFLSTAMIKSSYGDVSSGFVCESRMTLNIKEEIYQLMRTDFADPSKRTNQGMFITIGQLLVSEVVQGEEKVMQIHETGLNWMIQQNGGLEIYGSRGVVPATILFILYLSCIIREGLPPAEFLSYLHRQISPVPVDEHVPAESPIFCPRNDFHSISSLCSDATLTILREMATITDRFLASWEVVQLDGGAPFLLEKRNASAELWQAHQRMLQMPTLAETTLGTNDCVYEASRHAAIIYSYALAAHVPFSVAGQHLDRSASTSTTTNDPFSQDLSASPSSLSSHSQSQLSLSPLIDNAAESAHPSTAILDAIQRAPLSLTNAWDDLIGVLLWLSLVGAVAGRDTTSPHPCATCRARGADGPRARLQCGLAACRRDYHRARARKTLTMISALCCIRLNFEKGKWLFPPLKNFLRVQQLLMGDLERVGVR</sequence>
<proteinExistence type="predicted"/>
<protein>
    <submittedName>
        <fullName evidence="2">Uncharacterized protein</fullName>
    </submittedName>
</protein>
<evidence type="ECO:0000313" key="3">
    <source>
        <dbReference type="Proteomes" id="UP001492380"/>
    </source>
</evidence>
<evidence type="ECO:0000256" key="1">
    <source>
        <dbReference type="SAM" id="MobiDB-lite"/>
    </source>
</evidence>
<organism evidence="2 3">
    <name type="scientific">Phyllosticta capitalensis</name>
    <dbReference type="NCBI Taxonomy" id="121624"/>
    <lineage>
        <taxon>Eukaryota</taxon>
        <taxon>Fungi</taxon>
        <taxon>Dikarya</taxon>
        <taxon>Ascomycota</taxon>
        <taxon>Pezizomycotina</taxon>
        <taxon>Dothideomycetes</taxon>
        <taxon>Dothideomycetes incertae sedis</taxon>
        <taxon>Botryosphaeriales</taxon>
        <taxon>Phyllostictaceae</taxon>
        <taxon>Phyllosticta</taxon>
    </lineage>
</organism>
<feature type="compositionally biased region" description="Low complexity" evidence="1">
    <location>
        <begin position="448"/>
        <end position="464"/>
    </location>
</feature>
<feature type="region of interest" description="Disordered" evidence="1">
    <location>
        <begin position="33"/>
        <end position="106"/>
    </location>
</feature>
<gene>
    <name evidence="2" type="ORF">HDK90DRAFT_152375</name>
</gene>
<dbReference type="Proteomes" id="UP001492380">
    <property type="component" value="Unassembled WGS sequence"/>
</dbReference>
<feature type="region of interest" description="Disordered" evidence="1">
    <location>
        <begin position="439"/>
        <end position="464"/>
    </location>
</feature>
<dbReference type="PANTHER" id="PTHR37540">
    <property type="entry name" value="TRANSCRIPTION FACTOR (ACR-2), PUTATIVE-RELATED-RELATED"/>
    <property type="match status" value="1"/>
</dbReference>
<keyword evidence="3" id="KW-1185">Reference proteome</keyword>
<evidence type="ECO:0000313" key="2">
    <source>
        <dbReference type="EMBL" id="KAK8244320.1"/>
    </source>
</evidence>